<sequence>MEYDIQSRLQEIPAIVTECLNGPDHEAAITAIIPGEPVAKSRPRLTRRGRAYTPQKTAVAEEYVRTVVISQTGCLSLEGPVALELLTVLPIPMSWSQKKRMAAQKGMIRPAVTPDFDNLSKLYCDAVNGIWWQDDRQMSAPI</sequence>
<dbReference type="SUPFAM" id="SSF103084">
    <property type="entry name" value="Holliday junction resolvase RusA"/>
    <property type="match status" value="1"/>
</dbReference>
<protein>
    <submittedName>
        <fullName evidence="1">Uncharacterized protein</fullName>
    </submittedName>
</protein>
<proteinExistence type="predicted"/>
<dbReference type="EMBL" id="BAABFL010000252">
    <property type="protein sequence ID" value="GAA4649673.1"/>
    <property type="molecule type" value="Genomic_DNA"/>
</dbReference>
<name>A0ABP8V2M0_9GAMM</name>
<dbReference type="Proteomes" id="UP001500604">
    <property type="component" value="Unassembled WGS sequence"/>
</dbReference>
<dbReference type="Gene3D" id="3.30.1330.70">
    <property type="entry name" value="Holliday junction resolvase RusA"/>
    <property type="match status" value="1"/>
</dbReference>
<dbReference type="InterPro" id="IPR008822">
    <property type="entry name" value="Endonuclease_RusA-like"/>
</dbReference>
<reference evidence="2" key="1">
    <citation type="journal article" date="2019" name="Int. J. Syst. Evol. Microbiol.">
        <title>The Global Catalogue of Microorganisms (GCM) 10K type strain sequencing project: providing services to taxonomists for standard genome sequencing and annotation.</title>
        <authorList>
            <consortium name="The Broad Institute Genomics Platform"/>
            <consortium name="The Broad Institute Genome Sequencing Center for Infectious Disease"/>
            <person name="Wu L."/>
            <person name="Ma J."/>
        </authorList>
    </citation>
    <scope>NUCLEOTIDE SEQUENCE [LARGE SCALE GENOMIC DNA]</scope>
    <source>
        <strain evidence="2">JCM 17805</strain>
    </source>
</reference>
<dbReference type="Pfam" id="PF05866">
    <property type="entry name" value="RusA"/>
    <property type="match status" value="1"/>
</dbReference>
<organism evidence="1 2">
    <name type="scientific">Kistimonas scapharcae</name>
    <dbReference type="NCBI Taxonomy" id="1036133"/>
    <lineage>
        <taxon>Bacteria</taxon>
        <taxon>Pseudomonadati</taxon>
        <taxon>Pseudomonadota</taxon>
        <taxon>Gammaproteobacteria</taxon>
        <taxon>Oceanospirillales</taxon>
        <taxon>Endozoicomonadaceae</taxon>
        <taxon>Kistimonas</taxon>
    </lineage>
</organism>
<dbReference type="InterPro" id="IPR036614">
    <property type="entry name" value="RusA-like_sf"/>
</dbReference>
<evidence type="ECO:0000313" key="1">
    <source>
        <dbReference type="EMBL" id="GAA4649673.1"/>
    </source>
</evidence>
<keyword evidence="2" id="KW-1185">Reference proteome</keyword>
<comment type="caution">
    <text evidence="1">The sequence shown here is derived from an EMBL/GenBank/DDBJ whole genome shotgun (WGS) entry which is preliminary data.</text>
</comment>
<dbReference type="RefSeq" id="WP_345195631.1">
    <property type="nucleotide sequence ID" value="NZ_BAABFL010000252.1"/>
</dbReference>
<accession>A0ABP8V2M0</accession>
<gene>
    <name evidence="1" type="ORF">GCM10023116_19510</name>
</gene>
<evidence type="ECO:0000313" key="2">
    <source>
        <dbReference type="Proteomes" id="UP001500604"/>
    </source>
</evidence>